<dbReference type="Gene3D" id="2.60.120.260">
    <property type="entry name" value="Galactose-binding domain-like"/>
    <property type="match status" value="2"/>
</dbReference>
<organism evidence="3 4">
    <name type="scientific">Microbulbifer elongatus</name>
    <dbReference type="NCBI Taxonomy" id="86173"/>
    <lineage>
        <taxon>Bacteria</taxon>
        <taxon>Pseudomonadati</taxon>
        <taxon>Pseudomonadota</taxon>
        <taxon>Gammaproteobacteria</taxon>
        <taxon>Cellvibrionales</taxon>
        <taxon>Microbulbiferaceae</taxon>
        <taxon>Microbulbifer</taxon>
    </lineage>
</organism>
<gene>
    <name evidence="3" type="ORF">HXX02_16315</name>
</gene>
<dbReference type="InterPro" id="IPR008979">
    <property type="entry name" value="Galactose-bd-like_sf"/>
</dbReference>
<reference evidence="3" key="1">
    <citation type="thesis" date="2020" institute="Technische Universitat Dresden" country="Dresden, Germany">
        <title>The Agarolytic System of Microbulbifer elongatus PORT2, Isolated from Batu Karas, Pangandaran West Java Indonesia.</title>
        <authorList>
            <person name="Anggraeni S.R."/>
        </authorList>
    </citation>
    <scope>NUCLEOTIDE SEQUENCE</scope>
    <source>
        <strain evidence="3">PORT2</strain>
    </source>
</reference>
<proteinExistence type="predicted"/>
<evidence type="ECO:0000259" key="2">
    <source>
        <dbReference type="Pfam" id="PF02018"/>
    </source>
</evidence>
<feature type="domain" description="CBM-cenC" evidence="2">
    <location>
        <begin position="906"/>
        <end position="1023"/>
    </location>
</feature>
<dbReference type="RefSeq" id="WP_255875910.1">
    <property type="nucleotide sequence ID" value="NZ_JACASI010000045.1"/>
</dbReference>
<dbReference type="SUPFAM" id="SSF49899">
    <property type="entry name" value="Concanavalin A-like lectins/glucanases"/>
    <property type="match status" value="1"/>
</dbReference>
<dbReference type="SUPFAM" id="SSF49785">
    <property type="entry name" value="Galactose-binding domain-like"/>
    <property type="match status" value="2"/>
</dbReference>
<dbReference type="Pfam" id="PF02018">
    <property type="entry name" value="CBM_4_9"/>
    <property type="match status" value="2"/>
</dbReference>
<evidence type="ECO:0000256" key="1">
    <source>
        <dbReference type="ARBA" id="ARBA00022801"/>
    </source>
</evidence>
<keyword evidence="1" id="KW-0378">Hydrolase</keyword>
<sequence length="1171" mass="126760">MRNKVFALFGGVVYSASIFALPEVPVIDRSVHMTENREYINPTVPALTTSADSRVAMSHRVTGDGFFEFRLMVPEKIDTPFMESTPGTTILSQDGNGNATGEVLNQARVADNRIAGIHSSHSTLCDPSGNDGHSNPRACGADDCYDLHVIRMDGGKRLWGTEVMVRVSAPKTPQAQIAEVRVGEQTEGHQFPGFGQFFEPVVTSDGHLMSARKAGGNFDWIDSAGQVHGNTNVDNVYFINDNPDEFEACDVRQWDKVLPLSHAPYDTTINQRYGFAMQLFRDYDGSVVPELNGGGRAQFWGSYPWLDKDGDNLSFVRIGTDLLSRYGVVNMDTQVRCVEGTGCTNPTAPSSQNGDLLQGRAMVGLWTRGKIVLLDNMINNIDYGTKSADIHHREIQLYEGESGWTRVGNGRDNFIDEMPITSPRNTSFFDSNEHRFNYHHNMKPVTPADVTWLMSSGRGTDEVKFDDYLNPNSFINANMAQRVSYLPTGRGPSSILQNAATGGRVTLNDPSNPGAGYSANGEWILPAQGNVLGSGRIEPVAKGGIHGKGFWLDGHTAGIRFPIPAQTRNIDESPWYYSIFIDPRNNVSGQRSLITFPDGSEIRVRDSNAILLIDDQGNTVREVISSQALSANAWSHIAVQIGAPADYGMRDVTTYVNGFPVDRFSHDQALFRMVAGDLTVGLSSNSSINSFTGWVDEFKVFAEEVNVEVACNHAAGTLAGISGDNIYWSSVANGIGDAQHLFISDLLGLENKTSYERYVCYHDYSDDYAAHLSNLPNGLTSIRDDINFPEGPLFVDRPRPDSVNNRFCLSCHEASGGDGLGLGALTLSPGITAPHDPRRQPMQPDPVIFGHIPANWLGEGRPAEAIVTGPEGFLIDNFLLANAGSSPTPADDPVSSPAPILDPVSGNLIENSNLESGSLLPWTASNANASVSSNSAHSGNNAIHINGSGSAYQEIVVEPDTRYTLRGWARVAQGGQSVYLGVKFYGGADTSHRFTSVNYRQASISFTTGADNTSARIYVWSGDANQQAWADDISVTKDNLLANGSFEDGDDSGWGAGGGNASIINSNAQNGEYAAYINGTGSVAQIIDVEPNTTYRLSAWGQVGANGQAVFLGVRDHGNPESNLQFTSPSYQHQSLTFTTGASATTARIYYWCGNASYEAYGDNFVVTEVQ</sequence>
<dbReference type="InterPro" id="IPR013320">
    <property type="entry name" value="ConA-like_dom_sf"/>
</dbReference>
<dbReference type="InterPro" id="IPR003305">
    <property type="entry name" value="CenC_carb-bd"/>
</dbReference>
<dbReference type="Proteomes" id="UP001205566">
    <property type="component" value="Unassembled WGS sequence"/>
</dbReference>
<comment type="caution">
    <text evidence="3">The sequence shown here is derived from an EMBL/GenBank/DDBJ whole genome shotgun (WGS) entry which is preliminary data.</text>
</comment>
<evidence type="ECO:0000313" key="3">
    <source>
        <dbReference type="EMBL" id="MCQ3831005.1"/>
    </source>
</evidence>
<keyword evidence="4" id="KW-1185">Reference proteome</keyword>
<name>A0ABT1P4H7_9GAMM</name>
<evidence type="ECO:0000313" key="4">
    <source>
        <dbReference type="Proteomes" id="UP001205566"/>
    </source>
</evidence>
<protein>
    <submittedName>
        <fullName evidence="3">Carbohydrate binding domain-containing protein</fullName>
    </submittedName>
</protein>
<feature type="domain" description="CBM-cenC" evidence="2">
    <location>
        <begin position="1039"/>
        <end position="1154"/>
    </location>
</feature>
<accession>A0ABT1P4H7</accession>
<dbReference type="EMBL" id="JACASI010000045">
    <property type="protein sequence ID" value="MCQ3831005.1"/>
    <property type="molecule type" value="Genomic_DNA"/>
</dbReference>